<evidence type="ECO:0000313" key="9">
    <source>
        <dbReference type="EMBL" id="GIG01297.1"/>
    </source>
</evidence>
<reference evidence="9 10" key="1">
    <citation type="submission" date="2021-01" db="EMBL/GenBank/DDBJ databases">
        <title>Whole genome shotgun sequence of Catellatospora citrea NBRC 14495.</title>
        <authorList>
            <person name="Komaki H."/>
            <person name="Tamura T."/>
        </authorList>
    </citation>
    <scope>NUCLEOTIDE SEQUENCE [LARGE SCALE GENOMIC DNA]</scope>
    <source>
        <strain evidence="9 10">NBRC 14495</strain>
    </source>
</reference>
<keyword evidence="10" id="KW-1185">Reference proteome</keyword>
<organism evidence="9 10">
    <name type="scientific">Catellatospora citrea</name>
    <dbReference type="NCBI Taxonomy" id="53366"/>
    <lineage>
        <taxon>Bacteria</taxon>
        <taxon>Bacillati</taxon>
        <taxon>Actinomycetota</taxon>
        <taxon>Actinomycetes</taxon>
        <taxon>Micromonosporales</taxon>
        <taxon>Micromonosporaceae</taxon>
        <taxon>Catellatospora</taxon>
    </lineage>
</organism>
<evidence type="ECO:0000256" key="4">
    <source>
        <dbReference type="ARBA" id="ARBA00022692"/>
    </source>
</evidence>
<protein>
    <recommendedName>
        <fullName evidence="11">MmpS family membrane protein</fullName>
    </recommendedName>
</protein>
<evidence type="ECO:0000256" key="8">
    <source>
        <dbReference type="SAM" id="Phobius"/>
    </source>
</evidence>
<dbReference type="RefSeq" id="WP_120317093.1">
    <property type="nucleotide sequence ID" value="NZ_BONH01000038.1"/>
</dbReference>
<proteinExistence type="inferred from homology"/>
<evidence type="ECO:0008006" key="11">
    <source>
        <dbReference type="Google" id="ProtNLM"/>
    </source>
</evidence>
<feature type="region of interest" description="Disordered" evidence="7">
    <location>
        <begin position="1"/>
        <end position="52"/>
    </location>
</feature>
<dbReference type="InterPro" id="IPR008693">
    <property type="entry name" value="MmpS"/>
</dbReference>
<dbReference type="AlphaFoldDB" id="A0A8J3KK29"/>
<evidence type="ECO:0000256" key="5">
    <source>
        <dbReference type="ARBA" id="ARBA00022989"/>
    </source>
</evidence>
<comment type="similarity">
    <text evidence="2">Belongs to the MmpS family.</text>
</comment>
<evidence type="ECO:0000313" key="10">
    <source>
        <dbReference type="Proteomes" id="UP000659904"/>
    </source>
</evidence>
<evidence type="ECO:0000256" key="6">
    <source>
        <dbReference type="ARBA" id="ARBA00023136"/>
    </source>
</evidence>
<dbReference type="Gene3D" id="2.60.40.2880">
    <property type="entry name" value="MmpS1-5, C-terminal soluble domain"/>
    <property type="match status" value="1"/>
</dbReference>
<keyword evidence="4 8" id="KW-0812">Transmembrane</keyword>
<evidence type="ECO:0000256" key="7">
    <source>
        <dbReference type="SAM" id="MobiDB-lite"/>
    </source>
</evidence>
<evidence type="ECO:0000256" key="1">
    <source>
        <dbReference type="ARBA" id="ARBA00004236"/>
    </source>
</evidence>
<keyword evidence="6 8" id="KW-0472">Membrane</keyword>
<feature type="compositionally biased region" description="Pro residues" evidence="7">
    <location>
        <begin position="21"/>
        <end position="32"/>
    </location>
</feature>
<dbReference type="Proteomes" id="UP000659904">
    <property type="component" value="Unassembled WGS sequence"/>
</dbReference>
<evidence type="ECO:0000256" key="2">
    <source>
        <dbReference type="ARBA" id="ARBA00007531"/>
    </source>
</evidence>
<comment type="caution">
    <text evidence="9">The sequence shown here is derived from an EMBL/GenBank/DDBJ whole genome shotgun (WGS) entry which is preliminary data.</text>
</comment>
<dbReference type="InterPro" id="IPR038468">
    <property type="entry name" value="MmpS_C"/>
</dbReference>
<sequence length="202" mass="20914">MSYPPPYDPNQAQPPAYDPNQPSPPPWQPNQPPAYGTPAYGTPAYQGSPVQPPKKSKTGLIVGIILGVVLLLCAVCGVGGYYLFYKAGEAIEDLPNMIPSVGVATGDATGSHSVRYAVEGTGQALITYSEGPGKTQNETVTLPWTKNFTLNTDSFGLSVIAFRSPGGDANVTGCSISVDGTERQKRAGSGSSATCVSVFVGG</sequence>
<dbReference type="Pfam" id="PF05423">
    <property type="entry name" value="Mycobact_memb"/>
    <property type="match status" value="1"/>
</dbReference>
<keyword evidence="5 8" id="KW-1133">Transmembrane helix</keyword>
<evidence type="ECO:0000256" key="3">
    <source>
        <dbReference type="ARBA" id="ARBA00022475"/>
    </source>
</evidence>
<gene>
    <name evidence="9" type="ORF">Cci01nite_63900</name>
</gene>
<dbReference type="GO" id="GO:0005886">
    <property type="term" value="C:plasma membrane"/>
    <property type="evidence" value="ECO:0007669"/>
    <property type="project" value="UniProtKB-SubCell"/>
</dbReference>
<comment type="subcellular location">
    <subcellularLocation>
        <location evidence="1">Cell membrane</location>
    </subcellularLocation>
</comment>
<keyword evidence="3" id="KW-1003">Cell membrane</keyword>
<dbReference type="EMBL" id="BONH01000038">
    <property type="protein sequence ID" value="GIG01297.1"/>
    <property type="molecule type" value="Genomic_DNA"/>
</dbReference>
<name>A0A8J3KK29_9ACTN</name>
<accession>A0A8J3KK29</accession>
<feature type="transmembrane region" description="Helical" evidence="8">
    <location>
        <begin position="60"/>
        <end position="84"/>
    </location>
</feature>